<sequence>MSWPAPEIAGITSGYLPDCGARPLVICHATGSTDYPTNEATTLTGVLSTKGHFLPDTTALEIGWVWVSKKREVWPTIHTVRLRQGATLLVMNEGRCARGRGTLAPTSSLTCPRWEGDGLF</sequence>
<dbReference type="EMBL" id="OV725081">
    <property type="protein sequence ID" value="CAH1403521.1"/>
    <property type="molecule type" value="Genomic_DNA"/>
</dbReference>
<dbReference type="Proteomes" id="UP001152798">
    <property type="component" value="Chromosome 5"/>
</dbReference>
<organism evidence="1 2">
    <name type="scientific">Nezara viridula</name>
    <name type="common">Southern green stink bug</name>
    <name type="synonym">Cimex viridulus</name>
    <dbReference type="NCBI Taxonomy" id="85310"/>
    <lineage>
        <taxon>Eukaryota</taxon>
        <taxon>Metazoa</taxon>
        <taxon>Ecdysozoa</taxon>
        <taxon>Arthropoda</taxon>
        <taxon>Hexapoda</taxon>
        <taxon>Insecta</taxon>
        <taxon>Pterygota</taxon>
        <taxon>Neoptera</taxon>
        <taxon>Paraneoptera</taxon>
        <taxon>Hemiptera</taxon>
        <taxon>Heteroptera</taxon>
        <taxon>Panheteroptera</taxon>
        <taxon>Pentatomomorpha</taxon>
        <taxon>Pentatomoidea</taxon>
        <taxon>Pentatomidae</taxon>
        <taxon>Pentatominae</taxon>
        <taxon>Nezara</taxon>
    </lineage>
</organism>
<name>A0A9P0HL76_NEZVI</name>
<accession>A0A9P0HL76</accession>
<keyword evidence="2" id="KW-1185">Reference proteome</keyword>
<evidence type="ECO:0000313" key="2">
    <source>
        <dbReference type="Proteomes" id="UP001152798"/>
    </source>
</evidence>
<dbReference type="OrthoDB" id="10505109at2759"/>
<protein>
    <submittedName>
        <fullName evidence="1">Uncharacterized protein</fullName>
    </submittedName>
</protein>
<gene>
    <name evidence="1" type="ORF">NEZAVI_LOCUS12122</name>
</gene>
<evidence type="ECO:0000313" key="1">
    <source>
        <dbReference type="EMBL" id="CAH1403521.1"/>
    </source>
</evidence>
<reference evidence="1" key="1">
    <citation type="submission" date="2022-01" db="EMBL/GenBank/DDBJ databases">
        <authorList>
            <person name="King R."/>
        </authorList>
    </citation>
    <scope>NUCLEOTIDE SEQUENCE</scope>
</reference>
<dbReference type="AlphaFoldDB" id="A0A9P0HL76"/>
<proteinExistence type="predicted"/>